<gene>
    <name evidence="2" type="ORF">PAPOLLO_LOCUS1430</name>
</gene>
<evidence type="ECO:0000313" key="2">
    <source>
        <dbReference type="EMBL" id="CAG4937438.1"/>
    </source>
</evidence>
<dbReference type="AlphaFoldDB" id="A0A8S3W2W4"/>
<comment type="caution">
    <text evidence="2">The sequence shown here is derived from an EMBL/GenBank/DDBJ whole genome shotgun (WGS) entry which is preliminary data.</text>
</comment>
<protein>
    <submittedName>
        <fullName evidence="2">(apollo) hypothetical protein</fullName>
    </submittedName>
</protein>
<evidence type="ECO:0000313" key="3">
    <source>
        <dbReference type="Proteomes" id="UP000691718"/>
    </source>
</evidence>
<sequence length="79" mass="9085">MANFSSRASAIWFGHVCVRAGSERPHATNRQQRRILSWLEEDVDDILGGDDEENETEMFPDKMSEHDTDSEQECNDDLL</sequence>
<reference evidence="2" key="1">
    <citation type="submission" date="2021-04" db="EMBL/GenBank/DDBJ databases">
        <authorList>
            <person name="Tunstrom K."/>
        </authorList>
    </citation>
    <scope>NUCLEOTIDE SEQUENCE</scope>
</reference>
<feature type="compositionally biased region" description="Basic and acidic residues" evidence="1">
    <location>
        <begin position="59"/>
        <end position="69"/>
    </location>
</feature>
<organism evidence="2 3">
    <name type="scientific">Parnassius apollo</name>
    <name type="common">Apollo butterfly</name>
    <name type="synonym">Papilio apollo</name>
    <dbReference type="NCBI Taxonomy" id="110799"/>
    <lineage>
        <taxon>Eukaryota</taxon>
        <taxon>Metazoa</taxon>
        <taxon>Ecdysozoa</taxon>
        <taxon>Arthropoda</taxon>
        <taxon>Hexapoda</taxon>
        <taxon>Insecta</taxon>
        <taxon>Pterygota</taxon>
        <taxon>Neoptera</taxon>
        <taxon>Endopterygota</taxon>
        <taxon>Lepidoptera</taxon>
        <taxon>Glossata</taxon>
        <taxon>Ditrysia</taxon>
        <taxon>Papilionoidea</taxon>
        <taxon>Papilionidae</taxon>
        <taxon>Parnassiinae</taxon>
        <taxon>Parnassini</taxon>
        <taxon>Parnassius</taxon>
        <taxon>Parnassius</taxon>
    </lineage>
</organism>
<evidence type="ECO:0000256" key="1">
    <source>
        <dbReference type="SAM" id="MobiDB-lite"/>
    </source>
</evidence>
<feature type="region of interest" description="Disordered" evidence="1">
    <location>
        <begin position="46"/>
        <end position="79"/>
    </location>
</feature>
<name>A0A8S3W2W4_PARAO</name>
<feature type="compositionally biased region" description="Acidic residues" evidence="1">
    <location>
        <begin position="46"/>
        <end position="58"/>
    </location>
</feature>
<accession>A0A8S3W2W4</accession>
<dbReference type="OrthoDB" id="10057959at2759"/>
<dbReference type="Proteomes" id="UP000691718">
    <property type="component" value="Unassembled WGS sequence"/>
</dbReference>
<dbReference type="EMBL" id="CAJQZP010000081">
    <property type="protein sequence ID" value="CAG4937438.1"/>
    <property type="molecule type" value="Genomic_DNA"/>
</dbReference>
<proteinExistence type="predicted"/>
<feature type="compositionally biased region" description="Acidic residues" evidence="1">
    <location>
        <begin position="70"/>
        <end position="79"/>
    </location>
</feature>
<keyword evidence="3" id="KW-1185">Reference proteome</keyword>